<dbReference type="SMART" id="SM00267">
    <property type="entry name" value="GGDEF"/>
    <property type="match status" value="1"/>
</dbReference>
<dbReference type="PROSITE" id="PS50887">
    <property type="entry name" value="GGDEF"/>
    <property type="match status" value="1"/>
</dbReference>
<protein>
    <submittedName>
        <fullName evidence="3">Diguanylate cyclase (GGDEF)-like protein</fullName>
    </submittedName>
</protein>
<feature type="region of interest" description="Disordered" evidence="1">
    <location>
        <begin position="1"/>
        <end position="51"/>
    </location>
</feature>
<evidence type="ECO:0000256" key="1">
    <source>
        <dbReference type="SAM" id="MobiDB-lite"/>
    </source>
</evidence>
<dbReference type="GO" id="GO:0052621">
    <property type="term" value="F:diguanylate cyclase activity"/>
    <property type="evidence" value="ECO:0007669"/>
    <property type="project" value="TreeGrafter"/>
</dbReference>
<dbReference type="SUPFAM" id="SSF55073">
    <property type="entry name" value="Nucleotide cyclase"/>
    <property type="match status" value="1"/>
</dbReference>
<dbReference type="OrthoDB" id="23692at2"/>
<name>A0A4V2PJ38_PSEEN</name>
<feature type="compositionally biased region" description="Low complexity" evidence="1">
    <location>
        <begin position="298"/>
        <end position="309"/>
    </location>
</feature>
<gene>
    <name evidence="3" type="ORF">EV378_2901</name>
</gene>
<dbReference type="InterPro" id="IPR043128">
    <property type="entry name" value="Rev_trsase/Diguanyl_cyclase"/>
</dbReference>
<organism evidence="3 4">
    <name type="scientific">Pseudonocardia endophytica</name>
    <dbReference type="NCBI Taxonomy" id="401976"/>
    <lineage>
        <taxon>Bacteria</taxon>
        <taxon>Bacillati</taxon>
        <taxon>Actinomycetota</taxon>
        <taxon>Actinomycetes</taxon>
        <taxon>Pseudonocardiales</taxon>
        <taxon>Pseudonocardiaceae</taxon>
        <taxon>Pseudonocardia</taxon>
    </lineage>
</organism>
<dbReference type="Proteomes" id="UP000295560">
    <property type="component" value="Unassembled WGS sequence"/>
</dbReference>
<dbReference type="PANTHER" id="PTHR45138:SF9">
    <property type="entry name" value="DIGUANYLATE CYCLASE DGCM-RELATED"/>
    <property type="match status" value="1"/>
</dbReference>
<evidence type="ECO:0000313" key="4">
    <source>
        <dbReference type="Proteomes" id="UP000295560"/>
    </source>
</evidence>
<dbReference type="AlphaFoldDB" id="A0A4V2PJ38"/>
<keyword evidence="4" id="KW-1185">Reference proteome</keyword>
<feature type="domain" description="GGDEF" evidence="2">
    <location>
        <begin position="142"/>
        <end position="275"/>
    </location>
</feature>
<dbReference type="InterPro" id="IPR050469">
    <property type="entry name" value="Diguanylate_Cyclase"/>
</dbReference>
<comment type="caution">
    <text evidence="3">The sequence shown here is derived from an EMBL/GenBank/DDBJ whole genome shotgun (WGS) entry which is preliminary data.</text>
</comment>
<dbReference type="NCBIfam" id="TIGR00254">
    <property type="entry name" value="GGDEF"/>
    <property type="match status" value="1"/>
</dbReference>
<evidence type="ECO:0000313" key="3">
    <source>
        <dbReference type="EMBL" id="TCK27046.1"/>
    </source>
</evidence>
<evidence type="ECO:0000259" key="2">
    <source>
        <dbReference type="PROSITE" id="PS50887"/>
    </source>
</evidence>
<dbReference type="InterPro" id="IPR029787">
    <property type="entry name" value="Nucleotide_cyclase"/>
</dbReference>
<dbReference type="EMBL" id="SMFZ01000001">
    <property type="protein sequence ID" value="TCK27046.1"/>
    <property type="molecule type" value="Genomic_DNA"/>
</dbReference>
<dbReference type="FunFam" id="3.30.70.270:FF:000001">
    <property type="entry name" value="Diguanylate cyclase domain protein"/>
    <property type="match status" value="1"/>
</dbReference>
<dbReference type="InterPro" id="IPR000160">
    <property type="entry name" value="GGDEF_dom"/>
</dbReference>
<reference evidence="3 4" key="1">
    <citation type="submission" date="2019-03" db="EMBL/GenBank/DDBJ databases">
        <title>Sequencing the genomes of 1000 actinobacteria strains.</title>
        <authorList>
            <person name="Klenk H.-P."/>
        </authorList>
    </citation>
    <scope>NUCLEOTIDE SEQUENCE [LARGE SCALE GENOMIC DNA]</scope>
    <source>
        <strain evidence="3 4">DSM 44969</strain>
    </source>
</reference>
<accession>A0A4V2PJ38</accession>
<dbReference type="Pfam" id="PF00990">
    <property type="entry name" value="GGDEF"/>
    <property type="match status" value="1"/>
</dbReference>
<dbReference type="PANTHER" id="PTHR45138">
    <property type="entry name" value="REGULATORY COMPONENTS OF SENSORY TRANSDUCTION SYSTEM"/>
    <property type="match status" value="1"/>
</dbReference>
<dbReference type="CDD" id="cd01949">
    <property type="entry name" value="GGDEF"/>
    <property type="match status" value="1"/>
</dbReference>
<sequence length="309" mass="33268">MTDAAWKVRPAVQAAPAASEPPRRWEMPMTAHPVDHGDQSGTDNGGVAAGPPAARAALHTAAAERLAAHGDWEPAYRHLREAVRLLHGERSGTREPQDELDRLRREHAEAHEQSRRDALTASYNRRYLDERLAALVAPGGAGGLCLALADIDHFKQVNDTHGHPFGDRVLQRMVVELGRALPEGAFCARYGGEEFALVLPDRDLDDGVRICEAARERISEHDWSAMHPDLRLTISVGIAQAPATVAEVDALVADADLLLYTAKQAGRNAVAYRRAGRVRLAGAAGARRSIPQPPAPGTRPGTAARLSAP</sequence>
<proteinExistence type="predicted"/>
<dbReference type="Gene3D" id="3.30.70.270">
    <property type="match status" value="1"/>
</dbReference>
<feature type="region of interest" description="Disordered" evidence="1">
    <location>
        <begin position="283"/>
        <end position="309"/>
    </location>
</feature>